<reference evidence="6" key="1">
    <citation type="submission" date="2016-06" db="UniProtKB">
        <authorList>
            <consortium name="WormBaseParasite"/>
        </authorList>
    </citation>
    <scope>IDENTIFICATION</scope>
</reference>
<evidence type="ECO:0000313" key="6">
    <source>
        <dbReference type="WBParaSite" id="SSLN_0000261601-mRNA-1"/>
    </source>
</evidence>
<evidence type="ECO:0000256" key="2">
    <source>
        <dbReference type="SAM" id="MobiDB-lite"/>
    </source>
</evidence>
<dbReference type="PROSITE" id="PS00028">
    <property type="entry name" value="ZINC_FINGER_C2H2_1"/>
    <property type="match status" value="1"/>
</dbReference>
<dbReference type="Gene3D" id="3.30.160.60">
    <property type="entry name" value="Classic Zinc Finger"/>
    <property type="match status" value="1"/>
</dbReference>
<keyword evidence="1" id="KW-0863">Zinc-finger</keyword>
<dbReference type="Proteomes" id="UP000275846">
    <property type="component" value="Unassembled WGS sequence"/>
</dbReference>
<dbReference type="PROSITE" id="PS50157">
    <property type="entry name" value="ZINC_FINGER_C2H2_2"/>
    <property type="match status" value="1"/>
</dbReference>
<evidence type="ECO:0000256" key="1">
    <source>
        <dbReference type="PROSITE-ProRule" id="PRU00042"/>
    </source>
</evidence>
<reference evidence="4 5" key="2">
    <citation type="submission" date="2018-11" db="EMBL/GenBank/DDBJ databases">
        <authorList>
            <consortium name="Pathogen Informatics"/>
        </authorList>
    </citation>
    <scope>NUCLEOTIDE SEQUENCE [LARGE SCALE GENOMIC DNA]</scope>
    <source>
        <strain evidence="4 5">NST_G2</strain>
    </source>
</reference>
<sequence>MEFRTDAIKAAFLRCRHHVQQRLREMQGVWMVRKAEEIQGHADRNEMKNCFKAIKAIYGPCIKGTAPRPRPRSPTPSSSTPCADHSDEHHLSHSHHLRSHLRLPATINAPSTSDGDSVLTCPHCHRTFASHIGLIGHLRIHRTETGELVSGAPTRQFDRRSPTMSTVCSMGKWSKDGDLRVI</sequence>
<keyword evidence="1" id="KW-0862">Zinc</keyword>
<keyword evidence="5" id="KW-1185">Reference proteome</keyword>
<dbReference type="EMBL" id="UYSU01032276">
    <property type="protein sequence ID" value="VDL88914.1"/>
    <property type="molecule type" value="Genomic_DNA"/>
</dbReference>
<keyword evidence="1" id="KW-0479">Metal-binding</keyword>
<evidence type="ECO:0000313" key="5">
    <source>
        <dbReference type="Proteomes" id="UP000275846"/>
    </source>
</evidence>
<dbReference type="SMART" id="SM00355">
    <property type="entry name" value="ZnF_C2H2"/>
    <property type="match status" value="1"/>
</dbReference>
<feature type="region of interest" description="Disordered" evidence="2">
    <location>
        <begin position="62"/>
        <end position="99"/>
    </location>
</feature>
<evidence type="ECO:0000259" key="3">
    <source>
        <dbReference type="PROSITE" id="PS50157"/>
    </source>
</evidence>
<dbReference type="WBParaSite" id="SSLN_0000261601-mRNA-1">
    <property type="protein sequence ID" value="SSLN_0000261601-mRNA-1"/>
    <property type="gene ID" value="SSLN_0000261601"/>
</dbReference>
<dbReference type="GO" id="GO:0008270">
    <property type="term" value="F:zinc ion binding"/>
    <property type="evidence" value="ECO:0007669"/>
    <property type="project" value="UniProtKB-KW"/>
</dbReference>
<name>A0A183SE81_SCHSO</name>
<accession>A0A183SE81</accession>
<organism evidence="6">
    <name type="scientific">Schistocephalus solidus</name>
    <name type="common">Tapeworm</name>
    <dbReference type="NCBI Taxonomy" id="70667"/>
    <lineage>
        <taxon>Eukaryota</taxon>
        <taxon>Metazoa</taxon>
        <taxon>Spiralia</taxon>
        <taxon>Lophotrochozoa</taxon>
        <taxon>Platyhelminthes</taxon>
        <taxon>Cestoda</taxon>
        <taxon>Eucestoda</taxon>
        <taxon>Diphyllobothriidea</taxon>
        <taxon>Diphyllobothriidae</taxon>
        <taxon>Schistocephalus</taxon>
    </lineage>
</organism>
<protein>
    <submittedName>
        <fullName evidence="6">C2H2-type domain-containing protein</fullName>
    </submittedName>
</protein>
<dbReference type="AlphaFoldDB" id="A0A183SE81"/>
<gene>
    <name evidence="4" type="ORF">SSLN_LOCUS2529</name>
</gene>
<evidence type="ECO:0000313" key="4">
    <source>
        <dbReference type="EMBL" id="VDL88914.1"/>
    </source>
</evidence>
<dbReference type="InterPro" id="IPR013087">
    <property type="entry name" value="Znf_C2H2_type"/>
</dbReference>
<dbReference type="SUPFAM" id="SSF57667">
    <property type="entry name" value="beta-beta-alpha zinc fingers"/>
    <property type="match status" value="1"/>
</dbReference>
<proteinExistence type="predicted"/>
<feature type="domain" description="C2H2-type" evidence="3">
    <location>
        <begin position="119"/>
        <end position="146"/>
    </location>
</feature>
<dbReference type="InterPro" id="IPR036236">
    <property type="entry name" value="Znf_C2H2_sf"/>
</dbReference>